<dbReference type="GO" id="GO:0047617">
    <property type="term" value="F:fatty acyl-CoA hydrolase activity"/>
    <property type="evidence" value="ECO:0007669"/>
    <property type="project" value="TreeGrafter"/>
</dbReference>
<sequence>MGKTFTCEIGIRWGDSDRLGHVNNTKYFEYAQESRVRFYAECGFKRGGLANHSVVLRQTSMEFIRPLTDKSGPLSIETVVRSIGGSSYSMTHTMADVDGVLCAVASVVMVGFDAHTQTSRTLGESERAALADYLVDGSAP</sequence>
<dbReference type="PANTHER" id="PTHR31793:SF24">
    <property type="entry name" value="LONG-CHAIN ACYL-COA THIOESTERASE FADM"/>
    <property type="match status" value="1"/>
</dbReference>
<gene>
    <name evidence="1" type="ORF">FOY51_10255</name>
</gene>
<dbReference type="OrthoDB" id="9799036at2"/>
<evidence type="ECO:0000313" key="2">
    <source>
        <dbReference type="Proteomes" id="UP000322244"/>
    </source>
</evidence>
<dbReference type="InterPro" id="IPR050563">
    <property type="entry name" value="4-hydroxybenzoyl-CoA_TE"/>
</dbReference>
<protein>
    <submittedName>
        <fullName evidence="1">Acyl-CoA thioesterase</fullName>
    </submittedName>
</protein>
<accession>A0A5A7SAD8</accession>
<dbReference type="RefSeq" id="WP_149430145.1">
    <property type="nucleotide sequence ID" value="NZ_VLNY01000004.1"/>
</dbReference>
<dbReference type="EMBL" id="VLNY01000004">
    <property type="protein sequence ID" value="KAA0022886.1"/>
    <property type="molecule type" value="Genomic_DNA"/>
</dbReference>
<dbReference type="SUPFAM" id="SSF54637">
    <property type="entry name" value="Thioesterase/thiol ester dehydrase-isomerase"/>
    <property type="match status" value="1"/>
</dbReference>
<dbReference type="Gene3D" id="3.10.129.10">
    <property type="entry name" value="Hotdog Thioesterase"/>
    <property type="match status" value="1"/>
</dbReference>
<proteinExistence type="predicted"/>
<keyword evidence="2" id="KW-1185">Reference proteome</keyword>
<name>A0A5A7SAD8_9NOCA</name>
<reference evidence="1 2" key="1">
    <citation type="submission" date="2019-07" db="EMBL/GenBank/DDBJ databases">
        <title>Rhodococcus cavernicolus sp. nov., isolated from a cave.</title>
        <authorList>
            <person name="Lee S.D."/>
        </authorList>
    </citation>
    <scope>NUCLEOTIDE SEQUENCE [LARGE SCALE GENOMIC DNA]</scope>
    <source>
        <strain evidence="1 2">C1-24</strain>
    </source>
</reference>
<dbReference type="CDD" id="cd00586">
    <property type="entry name" value="4HBT"/>
    <property type="match status" value="1"/>
</dbReference>
<dbReference type="Proteomes" id="UP000322244">
    <property type="component" value="Unassembled WGS sequence"/>
</dbReference>
<dbReference type="AlphaFoldDB" id="A0A5A7SAD8"/>
<dbReference type="PANTHER" id="PTHR31793">
    <property type="entry name" value="4-HYDROXYBENZOYL-COA THIOESTERASE FAMILY MEMBER"/>
    <property type="match status" value="1"/>
</dbReference>
<comment type="caution">
    <text evidence="1">The sequence shown here is derived from an EMBL/GenBank/DDBJ whole genome shotgun (WGS) entry which is preliminary data.</text>
</comment>
<organism evidence="1 2">
    <name type="scientific">Antrihabitans cavernicola</name>
    <dbReference type="NCBI Taxonomy" id="2495913"/>
    <lineage>
        <taxon>Bacteria</taxon>
        <taxon>Bacillati</taxon>
        <taxon>Actinomycetota</taxon>
        <taxon>Actinomycetes</taxon>
        <taxon>Mycobacteriales</taxon>
        <taxon>Nocardiaceae</taxon>
        <taxon>Antrihabitans</taxon>
    </lineage>
</organism>
<evidence type="ECO:0000313" key="1">
    <source>
        <dbReference type="EMBL" id="KAA0022886.1"/>
    </source>
</evidence>
<dbReference type="InterPro" id="IPR029069">
    <property type="entry name" value="HotDog_dom_sf"/>
</dbReference>
<dbReference type="Pfam" id="PF13279">
    <property type="entry name" value="4HBT_2"/>
    <property type="match status" value="1"/>
</dbReference>